<name>A0A7Y0U304_9ACTO</name>
<dbReference type="InterPro" id="IPR010359">
    <property type="entry name" value="IrrE_HExxH"/>
</dbReference>
<evidence type="ECO:0000313" key="3">
    <source>
        <dbReference type="Proteomes" id="UP000578252"/>
    </source>
</evidence>
<dbReference type="Proteomes" id="UP000578252">
    <property type="component" value="Unassembled WGS sequence"/>
</dbReference>
<dbReference type="Gene3D" id="1.10.10.2910">
    <property type="match status" value="1"/>
</dbReference>
<dbReference type="AlphaFoldDB" id="A0A7Y0U304"/>
<evidence type="ECO:0000313" key="2">
    <source>
        <dbReference type="EMBL" id="NMW66014.1"/>
    </source>
</evidence>
<reference evidence="2 3" key="1">
    <citation type="submission" date="2020-04" db="EMBL/GenBank/DDBJ databases">
        <title>Antimicrobial susceptibility and clonality of vaginal-derived multi-drug resistant Mobiluncus isolates in China.</title>
        <authorList>
            <person name="Zhang X."/>
        </authorList>
    </citation>
    <scope>NUCLEOTIDE SEQUENCE [LARGE SCALE GENOMIC DNA]</scope>
    <source>
        <strain evidence="2 3">13</strain>
    </source>
</reference>
<accession>A0A7Y0U304</accession>
<dbReference type="EMBL" id="JABCUR010000014">
    <property type="protein sequence ID" value="NMW66014.1"/>
    <property type="molecule type" value="Genomic_DNA"/>
</dbReference>
<feature type="domain" description="IrrE N-terminal-like" evidence="1">
    <location>
        <begin position="18"/>
        <end position="70"/>
    </location>
</feature>
<evidence type="ECO:0000259" key="1">
    <source>
        <dbReference type="Pfam" id="PF06114"/>
    </source>
</evidence>
<organism evidence="2 3">
    <name type="scientific">Mobiluncus mulieris</name>
    <dbReference type="NCBI Taxonomy" id="2052"/>
    <lineage>
        <taxon>Bacteria</taxon>
        <taxon>Bacillati</taxon>
        <taxon>Actinomycetota</taxon>
        <taxon>Actinomycetes</taxon>
        <taxon>Actinomycetales</taxon>
        <taxon>Actinomycetaceae</taxon>
        <taxon>Mobiluncus</taxon>
    </lineage>
</organism>
<gene>
    <name evidence="2" type="ORF">HHJ78_11010</name>
</gene>
<dbReference type="Pfam" id="PF06114">
    <property type="entry name" value="Peptidase_M78"/>
    <property type="match status" value="1"/>
</dbReference>
<comment type="caution">
    <text evidence="2">The sequence shown here is derived from an EMBL/GenBank/DDBJ whole genome shotgun (WGS) entry which is preliminary data.</text>
</comment>
<protein>
    <submittedName>
        <fullName evidence="2">ImmA/IrrE family metallo-endopeptidase</fullName>
    </submittedName>
</protein>
<sequence>MGLRVELTANFPPRRLGGYSRRYRTIWIADRLPTATRVTTLAHEIAHALLGHDGHQPPAEEQRADELARRLLDDASKKIL</sequence>
<proteinExistence type="predicted"/>